<name>A9HYL7_BORPD</name>
<dbReference type="AlphaFoldDB" id="A9HYL7"/>
<organism evidence="3 4">
    <name type="scientific">Bordetella petrii (strain ATCC BAA-461 / DSM 12804 / CCUG 43448 / CIP 107267 / Se-1111R)</name>
    <dbReference type="NCBI Taxonomy" id="340100"/>
    <lineage>
        <taxon>Bacteria</taxon>
        <taxon>Pseudomonadati</taxon>
        <taxon>Pseudomonadota</taxon>
        <taxon>Betaproteobacteria</taxon>
        <taxon>Burkholderiales</taxon>
        <taxon>Alcaligenaceae</taxon>
        <taxon>Bordetella</taxon>
    </lineage>
</organism>
<dbReference type="EMBL" id="AM902716">
    <property type="protein sequence ID" value="CAP43848.1"/>
    <property type="molecule type" value="Genomic_DNA"/>
</dbReference>
<evidence type="ECO:0000256" key="1">
    <source>
        <dbReference type="ARBA" id="ARBA00006987"/>
    </source>
</evidence>
<proteinExistence type="inferred from homology"/>
<dbReference type="PANTHER" id="PTHR42928:SF5">
    <property type="entry name" value="BLR1237 PROTEIN"/>
    <property type="match status" value="1"/>
</dbReference>
<keyword evidence="2" id="KW-0732">Signal</keyword>
<accession>A9HYL7</accession>
<dbReference type="KEGG" id="bpt:Bpet3505"/>
<feature type="signal peptide" evidence="2">
    <location>
        <begin position="1"/>
        <end position="34"/>
    </location>
</feature>
<reference evidence="3 4" key="1">
    <citation type="journal article" date="2008" name="BMC Genomics">
        <title>The missing link: Bordetella petrii is endowed with both the metabolic versatility of environmental bacteria and virulence traits of pathogenic Bordetellae.</title>
        <authorList>
            <person name="Gross R."/>
            <person name="Guzman C.A."/>
            <person name="Sebaihia M."/>
            <person name="Martins Dos Santos V.A."/>
            <person name="Pieper D.H."/>
            <person name="Koebnik R."/>
            <person name="Lechner M."/>
            <person name="Bartels D."/>
            <person name="Buhrmester J."/>
            <person name="Choudhuri J.V."/>
            <person name="Ebensen T."/>
            <person name="Gaigalat L."/>
            <person name="Herrmann S."/>
            <person name="Khachane A.N."/>
            <person name="Larisch C."/>
            <person name="Link S."/>
            <person name="Linke B."/>
            <person name="Meyer F."/>
            <person name="Mormann S."/>
            <person name="Nakunst D."/>
            <person name="Rueckert C."/>
            <person name="Schneiker-Bekel S."/>
            <person name="Schulze K."/>
            <person name="Vorhoelter F.J."/>
            <person name="Yevsa T."/>
            <person name="Engle J.T."/>
            <person name="Goldman W.E."/>
            <person name="Puehler A."/>
            <person name="Goebel U.B."/>
            <person name="Goesmann A."/>
            <person name="Bloecker H."/>
            <person name="Kaiser O."/>
            <person name="Martinez-Arias R."/>
        </authorList>
    </citation>
    <scope>NUCLEOTIDE SEQUENCE [LARGE SCALE GENOMIC DNA]</scope>
    <source>
        <strain evidence="4">ATCC BAA-461 / DSM 12804 / CCUG 43448 / CIP 107267 / Se-1111R</strain>
    </source>
</reference>
<evidence type="ECO:0000256" key="2">
    <source>
        <dbReference type="SAM" id="SignalP"/>
    </source>
</evidence>
<gene>
    <name evidence="3" type="primary">bug73</name>
    <name evidence="3" type="ordered locus">Bpet3505</name>
</gene>
<dbReference type="PANTHER" id="PTHR42928">
    <property type="entry name" value="TRICARBOXYLATE-BINDING PROTEIN"/>
    <property type="match status" value="1"/>
</dbReference>
<dbReference type="CDD" id="cd13578">
    <property type="entry name" value="PBP2_Bug27"/>
    <property type="match status" value="1"/>
</dbReference>
<keyword evidence="4" id="KW-1185">Reference proteome</keyword>
<dbReference type="Proteomes" id="UP000001225">
    <property type="component" value="Chromosome"/>
</dbReference>
<dbReference type="Gene3D" id="3.40.190.10">
    <property type="entry name" value="Periplasmic binding protein-like II"/>
    <property type="match status" value="1"/>
</dbReference>
<sequence length="338" mass="35160">MLTPRLSRRGHAALRAALAPLCAVLALAGSGAQAAETAQQYPSRPIRLIVPFSPGGVTDTGARLVADKLGQRLGQQVIVDNKPGASGNIGTHMAAQAEPDGYTLVVGFDGTLVINPHVHRNIPFDTLKDLAPVSKIGDAALIIVANPAVPANTLQELIAYSKTQPNGVSYGSAGVGSTPHLAGELLRQRTGAKLMHIPYKGGGQAMADVVGGTLPVLYTAVAGAYPYVQRKQIKAIAVSTESRLASLPDVPTVSESGVPGFVANSWIGILAPAGTPDDIVAKLQREVRAVVHSPDIEERLAGLGITASGNTPAEFRQQIAHDLDMYADIVKKANIHAD</sequence>
<dbReference type="Gene3D" id="3.40.190.150">
    <property type="entry name" value="Bordetella uptake gene, domain 1"/>
    <property type="match status" value="1"/>
</dbReference>
<protein>
    <submittedName>
        <fullName evidence="3">Secreted protein</fullName>
    </submittedName>
</protein>
<dbReference type="STRING" id="94624.Bpet3505"/>
<feature type="chain" id="PRO_5002736306" evidence="2">
    <location>
        <begin position="35"/>
        <end position="338"/>
    </location>
</feature>
<evidence type="ECO:0000313" key="4">
    <source>
        <dbReference type="Proteomes" id="UP000001225"/>
    </source>
</evidence>
<comment type="similarity">
    <text evidence="1">Belongs to the UPF0065 (bug) family.</text>
</comment>
<dbReference type="InterPro" id="IPR042100">
    <property type="entry name" value="Bug_dom1"/>
</dbReference>
<dbReference type="InterPro" id="IPR005064">
    <property type="entry name" value="BUG"/>
</dbReference>
<evidence type="ECO:0000313" key="3">
    <source>
        <dbReference type="EMBL" id="CAP43848.1"/>
    </source>
</evidence>
<dbReference type="PIRSF" id="PIRSF017082">
    <property type="entry name" value="YflP"/>
    <property type="match status" value="1"/>
</dbReference>
<dbReference type="Pfam" id="PF03401">
    <property type="entry name" value="TctC"/>
    <property type="match status" value="1"/>
</dbReference>
<dbReference type="SUPFAM" id="SSF53850">
    <property type="entry name" value="Periplasmic binding protein-like II"/>
    <property type="match status" value="1"/>
</dbReference>
<dbReference type="eggNOG" id="COG3181">
    <property type="taxonomic scope" value="Bacteria"/>
</dbReference>